<name>A0A5B0RCV0_PUCGR</name>
<organism evidence="2 3">
    <name type="scientific">Puccinia graminis f. sp. tritici</name>
    <dbReference type="NCBI Taxonomy" id="56615"/>
    <lineage>
        <taxon>Eukaryota</taxon>
        <taxon>Fungi</taxon>
        <taxon>Dikarya</taxon>
        <taxon>Basidiomycota</taxon>
        <taxon>Pucciniomycotina</taxon>
        <taxon>Pucciniomycetes</taxon>
        <taxon>Pucciniales</taxon>
        <taxon>Pucciniaceae</taxon>
        <taxon>Puccinia</taxon>
    </lineage>
</organism>
<dbReference type="Proteomes" id="UP000325313">
    <property type="component" value="Unassembled WGS sequence"/>
</dbReference>
<sequence length="91" mass="10044">MVVGQMPPDQFVPVSSSRTETRNFGTEVRTNIRLGPASLASVPNRPLPCRASLANLLHSDNTRPTGDFFNSQAREQEDEDEDAPLPELHTL</sequence>
<keyword evidence="2" id="KW-0648">Protein biosynthesis</keyword>
<protein>
    <submittedName>
        <fullName evidence="2">Eukaryotic elongation factor-2 kinase</fullName>
    </submittedName>
</protein>
<feature type="region of interest" description="Disordered" evidence="1">
    <location>
        <begin position="58"/>
        <end position="91"/>
    </location>
</feature>
<dbReference type="GO" id="GO:0016301">
    <property type="term" value="F:kinase activity"/>
    <property type="evidence" value="ECO:0007669"/>
    <property type="project" value="UniProtKB-KW"/>
</dbReference>
<keyword evidence="2" id="KW-0808">Transferase</keyword>
<dbReference type="GO" id="GO:0003746">
    <property type="term" value="F:translation elongation factor activity"/>
    <property type="evidence" value="ECO:0007669"/>
    <property type="project" value="UniProtKB-KW"/>
</dbReference>
<comment type="caution">
    <text evidence="2">The sequence shown here is derived from an EMBL/GenBank/DDBJ whole genome shotgun (WGS) entry which is preliminary data.</text>
</comment>
<keyword evidence="2" id="KW-0418">Kinase</keyword>
<keyword evidence="2" id="KW-0251">Elongation factor</keyword>
<dbReference type="EMBL" id="VDEP01000208">
    <property type="protein sequence ID" value="KAA1123537.1"/>
    <property type="molecule type" value="Genomic_DNA"/>
</dbReference>
<evidence type="ECO:0000313" key="3">
    <source>
        <dbReference type="Proteomes" id="UP000325313"/>
    </source>
</evidence>
<evidence type="ECO:0000313" key="2">
    <source>
        <dbReference type="EMBL" id="KAA1123537.1"/>
    </source>
</evidence>
<accession>A0A5B0RCV0</accession>
<dbReference type="AlphaFoldDB" id="A0A5B0RCV0"/>
<evidence type="ECO:0000256" key="1">
    <source>
        <dbReference type="SAM" id="MobiDB-lite"/>
    </source>
</evidence>
<reference evidence="2 3" key="1">
    <citation type="submission" date="2019-05" db="EMBL/GenBank/DDBJ databases">
        <title>Emergence of the Ug99 lineage of the wheat stem rust pathogen through somatic hybridization.</title>
        <authorList>
            <person name="Li F."/>
            <person name="Upadhyaya N.M."/>
            <person name="Sperschneider J."/>
            <person name="Matny O."/>
            <person name="Nguyen-Phuc H."/>
            <person name="Mago R."/>
            <person name="Raley C."/>
            <person name="Miller M.E."/>
            <person name="Silverstein K.A.T."/>
            <person name="Henningsen E."/>
            <person name="Hirsch C.D."/>
            <person name="Visser B."/>
            <person name="Pretorius Z.A."/>
            <person name="Steffenson B.J."/>
            <person name="Schwessinger B."/>
            <person name="Dodds P.N."/>
            <person name="Figueroa M."/>
        </authorList>
    </citation>
    <scope>NUCLEOTIDE SEQUENCE [LARGE SCALE GENOMIC DNA]</scope>
    <source>
        <strain evidence="2 3">Ug99</strain>
    </source>
</reference>
<proteinExistence type="predicted"/>
<gene>
    <name evidence="2" type="primary">EEF2K_21</name>
    <name evidence="2" type="ORF">PGTUg99_025720</name>
</gene>
<feature type="compositionally biased region" description="Polar residues" evidence="1">
    <location>
        <begin position="58"/>
        <end position="73"/>
    </location>
</feature>